<proteinExistence type="predicted"/>
<protein>
    <recommendedName>
        <fullName evidence="4">SbsA Ig-like domain-containing protein</fullName>
    </recommendedName>
</protein>
<evidence type="ECO:0000256" key="2">
    <source>
        <dbReference type="SAM" id="SignalP"/>
    </source>
</evidence>
<sequence>MMKWRGGIVGLLLSAVLLILPAACQPSQPVDDGVVFSDEEGDLPPPTQIPTTPPPTLQPDDVPQGIELAECPRLYNFVFLKFSSEIDFNVEQVALHYSLGDGVLTLEVTQETPRVILQPQSTITLPVTIRGVTGDCTYEGQSSMIATASGYCENGIVRLIIEENWQPGSGVMSCPDHDPVQGPLPAPGKMTHRGGDGRGEVFYLDAGFSDQNIGYMLEKPFQGQGGSGSHIWTLVMEPIQLILPVSTP</sequence>
<name>A0A7C4Q581_9CHLR</name>
<gene>
    <name evidence="3" type="ORF">ENT17_08845</name>
</gene>
<keyword evidence="2" id="KW-0732">Signal</keyword>
<evidence type="ECO:0000256" key="1">
    <source>
        <dbReference type="SAM" id="MobiDB-lite"/>
    </source>
</evidence>
<accession>A0A7C4Q581</accession>
<dbReference type="AlphaFoldDB" id="A0A7C4Q581"/>
<feature type="region of interest" description="Disordered" evidence="1">
    <location>
        <begin position="31"/>
        <end position="58"/>
    </location>
</feature>
<feature type="signal peptide" evidence="2">
    <location>
        <begin position="1"/>
        <end position="22"/>
    </location>
</feature>
<evidence type="ECO:0008006" key="4">
    <source>
        <dbReference type="Google" id="ProtNLM"/>
    </source>
</evidence>
<comment type="caution">
    <text evidence="3">The sequence shown here is derived from an EMBL/GenBank/DDBJ whole genome shotgun (WGS) entry which is preliminary data.</text>
</comment>
<organism evidence="3">
    <name type="scientific">Bellilinea caldifistulae</name>
    <dbReference type="NCBI Taxonomy" id="360411"/>
    <lineage>
        <taxon>Bacteria</taxon>
        <taxon>Bacillati</taxon>
        <taxon>Chloroflexota</taxon>
        <taxon>Anaerolineae</taxon>
        <taxon>Anaerolineales</taxon>
        <taxon>Anaerolineaceae</taxon>
        <taxon>Bellilinea</taxon>
    </lineage>
</organism>
<reference evidence="3" key="1">
    <citation type="journal article" date="2020" name="mSystems">
        <title>Genome- and Community-Level Interaction Insights into Carbon Utilization and Element Cycling Functions of Hydrothermarchaeota in Hydrothermal Sediment.</title>
        <authorList>
            <person name="Zhou Z."/>
            <person name="Liu Y."/>
            <person name="Xu W."/>
            <person name="Pan J."/>
            <person name="Luo Z.H."/>
            <person name="Li M."/>
        </authorList>
    </citation>
    <scope>NUCLEOTIDE SEQUENCE [LARGE SCALE GENOMIC DNA]</scope>
    <source>
        <strain evidence="3">SpSt-556</strain>
    </source>
</reference>
<dbReference type="EMBL" id="DSXR01000089">
    <property type="protein sequence ID" value="HGS87712.1"/>
    <property type="molecule type" value="Genomic_DNA"/>
</dbReference>
<feature type="compositionally biased region" description="Pro residues" evidence="1">
    <location>
        <begin position="43"/>
        <end position="57"/>
    </location>
</feature>
<feature type="chain" id="PRO_5028229519" description="SbsA Ig-like domain-containing protein" evidence="2">
    <location>
        <begin position="23"/>
        <end position="248"/>
    </location>
</feature>
<evidence type="ECO:0000313" key="3">
    <source>
        <dbReference type="EMBL" id="HGS87712.1"/>
    </source>
</evidence>